<dbReference type="AlphaFoldDB" id="A0A1M5M764"/>
<name>A0A1M5M764_9FIRM</name>
<gene>
    <name evidence="2" type="ORF">SAMN02745221_00857</name>
</gene>
<sequence length="50" mass="5608">MPDSTKEPSPCVYVFKANCYNCISNNNTDITPKQDSQAESNGTTREVFYV</sequence>
<protein>
    <submittedName>
        <fullName evidence="2">Uncharacterized protein</fullName>
    </submittedName>
</protein>
<feature type="region of interest" description="Disordered" evidence="1">
    <location>
        <begin position="30"/>
        <end position="50"/>
    </location>
</feature>
<feature type="compositionally biased region" description="Polar residues" evidence="1">
    <location>
        <begin position="30"/>
        <end position="44"/>
    </location>
</feature>
<evidence type="ECO:0000313" key="3">
    <source>
        <dbReference type="Proteomes" id="UP000242329"/>
    </source>
</evidence>
<accession>A0A1M5M764</accession>
<dbReference type="STRING" id="1123382.SAMN02745221_00857"/>
<evidence type="ECO:0000313" key="2">
    <source>
        <dbReference type="EMBL" id="SHG73082.1"/>
    </source>
</evidence>
<proteinExistence type="predicted"/>
<dbReference type="EMBL" id="FQWY01000010">
    <property type="protein sequence ID" value="SHG73082.1"/>
    <property type="molecule type" value="Genomic_DNA"/>
</dbReference>
<evidence type="ECO:0000256" key="1">
    <source>
        <dbReference type="SAM" id="MobiDB-lite"/>
    </source>
</evidence>
<dbReference type="Proteomes" id="UP000242329">
    <property type="component" value="Unassembled WGS sequence"/>
</dbReference>
<organism evidence="2 3">
    <name type="scientific">Thermosyntropha lipolytica DSM 11003</name>
    <dbReference type="NCBI Taxonomy" id="1123382"/>
    <lineage>
        <taxon>Bacteria</taxon>
        <taxon>Bacillati</taxon>
        <taxon>Bacillota</taxon>
        <taxon>Clostridia</taxon>
        <taxon>Eubacteriales</taxon>
        <taxon>Syntrophomonadaceae</taxon>
        <taxon>Thermosyntropha</taxon>
    </lineage>
</organism>
<keyword evidence="3" id="KW-1185">Reference proteome</keyword>
<reference evidence="3" key="1">
    <citation type="submission" date="2016-11" db="EMBL/GenBank/DDBJ databases">
        <authorList>
            <person name="Varghese N."/>
            <person name="Submissions S."/>
        </authorList>
    </citation>
    <scope>NUCLEOTIDE SEQUENCE [LARGE SCALE GENOMIC DNA]</scope>
    <source>
        <strain evidence="3">DSM 11003</strain>
    </source>
</reference>